<dbReference type="EMBL" id="AP019769">
    <property type="protein sequence ID" value="BBL45342.1"/>
    <property type="molecule type" value="Genomic_DNA"/>
</dbReference>
<feature type="domain" description="FAD-binding FR-type" evidence="1">
    <location>
        <begin position="1"/>
        <end position="91"/>
    </location>
</feature>
<organism evidence="2 3">
    <name type="scientific">Nanobdella aerobiophila</name>
    <dbReference type="NCBI Taxonomy" id="2586965"/>
    <lineage>
        <taxon>Archaea</taxon>
        <taxon>Nanobdellota</taxon>
        <taxon>Nanobdellia</taxon>
        <taxon>Nanobdellales</taxon>
        <taxon>Nanobdellaceae</taxon>
        <taxon>Nanobdella</taxon>
    </lineage>
</organism>
<protein>
    <submittedName>
        <fullName evidence="2">Sulfhydrogenase 2 subunit gamma</fullName>
    </submittedName>
</protein>
<evidence type="ECO:0000259" key="1">
    <source>
        <dbReference type="PROSITE" id="PS51384"/>
    </source>
</evidence>
<dbReference type="InterPro" id="IPR039261">
    <property type="entry name" value="FNR_nucleotide-bd"/>
</dbReference>
<evidence type="ECO:0000313" key="2">
    <source>
        <dbReference type="EMBL" id="BBL45342.1"/>
    </source>
</evidence>
<dbReference type="SUPFAM" id="SSF52343">
    <property type="entry name" value="Ferredoxin reductase-like, C-terminal NADP-linked domain"/>
    <property type="match status" value="1"/>
</dbReference>
<name>A0A915WSL9_9ARCH</name>
<dbReference type="InterPro" id="IPR001433">
    <property type="entry name" value="OxRdtase_FAD/NAD-bd"/>
</dbReference>
<gene>
    <name evidence="2" type="ORF">MJ1_0169</name>
</gene>
<dbReference type="InterPro" id="IPR050415">
    <property type="entry name" value="MRET"/>
</dbReference>
<dbReference type="Gene3D" id="3.40.50.80">
    <property type="entry name" value="Nucleotide-binding domain of ferredoxin-NADP reductase (FNR) module"/>
    <property type="match status" value="1"/>
</dbReference>
<dbReference type="GO" id="GO:0016491">
    <property type="term" value="F:oxidoreductase activity"/>
    <property type="evidence" value="ECO:0007669"/>
    <property type="project" value="InterPro"/>
</dbReference>
<dbReference type="Pfam" id="PF00175">
    <property type="entry name" value="NAD_binding_1"/>
    <property type="match status" value="1"/>
</dbReference>
<dbReference type="GeneID" id="74568120"/>
<accession>A0A915WSL9</accession>
<dbReference type="AlphaFoldDB" id="A0A915WSL9"/>
<dbReference type="PRINTS" id="PR00410">
    <property type="entry name" value="PHEHYDRXLASE"/>
</dbReference>
<proteinExistence type="predicted"/>
<reference evidence="3" key="1">
    <citation type="journal article" date="2022" name="Int. J. Syst. Evol. Microbiol.">
        <title>Nanobdella aerobiophila gen. nov., sp. nov., a thermoacidophilic, obligate ectosymbiotic archaeon, and proposal of Nanobdellaceae fam. nov., Nanobdellales ord. nov. and Nanobdellia class. nov.</title>
        <authorList>
            <person name="Kato S."/>
            <person name="Ogasawara A."/>
            <person name="Itoh T."/>
            <person name="Sakai H.D."/>
            <person name="Shimizu M."/>
            <person name="Yuki M."/>
            <person name="Kaneko M."/>
            <person name="Takashina T."/>
            <person name="Ohkuma M."/>
        </authorList>
    </citation>
    <scope>NUCLEOTIDE SEQUENCE [LARGE SCALE GENOMIC DNA]</scope>
    <source>
        <strain evidence="3">MJ1</strain>
    </source>
</reference>
<dbReference type="KEGG" id="naer:MJ1_0169"/>
<dbReference type="InterPro" id="IPR017927">
    <property type="entry name" value="FAD-bd_FR_type"/>
</dbReference>
<dbReference type="InterPro" id="IPR017938">
    <property type="entry name" value="Riboflavin_synthase-like_b-brl"/>
</dbReference>
<evidence type="ECO:0000313" key="3">
    <source>
        <dbReference type="Proteomes" id="UP001055553"/>
    </source>
</evidence>
<dbReference type="Proteomes" id="UP001055553">
    <property type="component" value="Chromosome"/>
</dbReference>
<dbReference type="SUPFAM" id="SSF63380">
    <property type="entry name" value="Riboflavin synthase domain-like"/>
    <property type="match status" value="1"/>
</dbReference>
<dbReference type="PANTHER" id="PTHR47354:SF5">
    <property type="entry name" value="PROTEIN RFBI"/>
    <property type="match status" value="1"/>
</dbReference>
<dbReference type="PANTHER" id="PTHR47354">
    <property type="entry name" value="NADH OXIDOREDUCTASE HCR"/>
    <property type="match status" value="1"/>
</dbReference>
<keyword evidence="3" id="KW-1185">Reference proteome</keyword>
<sequence length="217" mass="25287">MKEAKVIYKKLLNDNIIELGFEKVIDFIPGQFIRLYINNELREFSIISIPTDNCISIISTLSESDYKKNMRNLKEGDLVYIEGPYGGNLSLKKNKNIVMIAGGIGIAPFLSDIRYIVKNNLDYNIKLFYSVKYFKDAVYLDELKKSKIDLILTITREKVDNYENSHINMELLKKYINNLDSYDFYICGSTNFSISMLRMLKENNIKNIFIEIFTGYK</sequence>
<dbReference type="RefSeq" id="WP_258393380.1">
    <property type="nucleotide sequence ID" value="NZ_AP019769.1"/>
</dbReference>
<dbReference type="Gene3D" id="2.40.30.10">
    <property type="entry name" value="Translation factors"/>
    <property type="match status" value="1"/>
</dbReference>
<dbReference type="CDD" id="cd00322">
    <property type="entry name" value="FNR_like"/>
    <property type="match status" value="1"/>
</dbReference>
<dbReference type="PROSITE" id="PS51384">
    <property type="entry name" value="FAD_FR"/>
    <property type="match status" value="1"/>
</dbReference>